<dbReference type="FunFam" id="1.10.510.10:FF:000590">
    <property type="entry name" value="PR5-like receptor kinase"/>
    <property type="match status" value="1"/>
</dbReference>
<dbReference type="GO" id="GO:0005524">
    <property type="term" value="F:ATP binding"/>
    <property type="evidence" value="ECO:0007669"/>
    <property type="project" value="UniProtKB-UniRule"/>
</dbReference>
<evidence type="ECO:0000256" key="4">
    <source>
        <dbReference type="ARBA" id="ARBA00022679"/>
    </source>
</evidence>
<proteinExistence type="predicted"/>
<evidence type="ECO:0000256" key="5">
    <source>
        <dbReference type="ARBA" id="ARBA00022692"/>
    </source>
</evidence>
<dbReference type="PROSITE" id="PS50011">
    <property type="entry name" value="PROTEIN_KINASE_DOM"/>
    <property type="match status" value="1"/>
</dbReference>
<keyword evidence="12" id="KW-0325">Glycoprotein</keyword>
<keyword evidence="7 15" id="KW-0547">Nucleotide-binding</keyword>
<dbReference type="Pfam" id="PF13947">
    <property type="entry name" value="GUB_WAK_bind"/>
    <property type="match status" value="1"/>
</dbReference>
<dbReference type="GO" id="GO:0030247">
    <property type="term" value="F:polysaccharide binding"/>
    <property type="evidence" value="ECO:0007669"/>
    <property type="project" value="InterPro"/>
</dbReference>
<dbReference type="InterPro" id="IPR000719">
    <property type="entry name" value="Prot_kinase_dom"/>
</dbReference>
<dbReference type="SMART" id="SM00220">
    <property type="entry name" value="S_TKc"/>
    <property type="match status" value="1"/>
</dbReference>
<keyword evidence="6" id="KW-0732">Signal</keyword>
<evidence type="ECO:0000256" key="16">
    <source>
        <dbReference type="SAM" id="Phobius"/>
    </source>
</evidence>
<dbReference type="PANTHER" id="PTHR27009">
    <property type="entry name" value="RUST RESISTANCE KINASE LR10-RELATED"/>
    <property type="match status" value="1"/>
</dbReference>
<keyword evidence="5 16" id="KW-0812">Transmembrane</keyword>
<keyword evidence="9 15" id="KW-0067">ATP-binding</keyword>
<keyword evidence="10 16" id="KW-1133">Transmembrane helix</keyword>
<evidence type="ECO:0000256" key="10">
    <source>
        <dbReference type="ARBA" id="ARBA00022989"/>
    </source>
</evidence>
<evidence type="ECO:0000256" key="11">
    <source>
        <dbReference type="ARBA" id="ARBA00023136"/>
    </source>
</evidence>
<dbReference type="InterPro" id="IPR032872">
    <property type="entry name" value="WAK_assoc_C"/>
</dbReference>
<evidence type="ECO:0000256" key="6">
    <source>
        <dbReference type="ARBA" id="ARBA00022729"/>
    </source>
</evidence>
<evidence type="ECO:0000256" key="1">
    <source>
        <dbReference type="ARBA" id="ARBA00004479"/>
    </source>
</evidence>
<dbReference type="EMBL" id="JBDFQZ010000008">
    <property type="protein sequence ID" value="KAK9700215.1"/>
    <property type="molecule type" value="Genomic_DNA"/>
</dbReference>
<dbReference type="Gene3D" id="3.30.200.20">
    <property type="entry name" value="Phosphorylase Kinase, domain 1"/>
    <property type="match status" value="1"/>
</dbReference>
<evidence type="ECO:0000256" key="2">
    <source>
        <dbReference type="ARBA" id="ARBA00012513"/>
    </source>
</evidence>
<keyword evidence="8" id="KW-0418">Kinase</keyword>
<reference evidence="18" key="1">
    <citation type="submission" date="2024-03" db="EMBL/GenBank/DDBJ databases">
        <title>WGS assembly of Saponaria officinalis var. Norfolk2.</title>
        <authorList>
            <person name="Jenkins J."/>
            <person name="Shu S."/>
            <person name="Grimwood J."/>
            <person name="Barry K."/>
            <person name="Goodstein D."/>
            <person name="Schmutz J."/>
            <person name="Leebens-Mack J."/>
            <person name="Osbourn A."/>
        </authorList>
    </citation>
    <scope>NUCLEOTIDE SEQUENCE [LARGE SCALE GENOMIC DNA]</scope>
    <source>
        <strain evidence="18">JIC</strain>
    </source>
</reference>
<organism evidence="18 19">
    <name type="scientific">Saponaria officinalis</name>
    <name type="common">Common soapwort</name>
    <name type="synonym">Lychnis saponaria</name>
    <dbReference type="NCBI Taxonomy" id="3572"/>
    <lineage>
        <taxon>Eukaryota</taxon>
        <taxon>Viridiplantae</taxon>
        <taxon>Streptophyta</taxon>
        <taxon>Embryophyta</taxon>
        <taxon>Tracheophyta</taxon>
        <taxon>Spermatophyta</taxon>
        <taxon>Magnoliopsida</taxon>
        <taxon>eudicotyledons</taxon>
        <taxon>Gunneridae</taxon>
        <taxon>Pentapetalae</taxon>
        <taxon>Caryophyllales</taxon>
        <taxon>Caryophyllaceae</taxon>
        <taxon>Caryophylleae</taxon>
        <taxon>Saponaria</taxon>
    </lineage>
</organism>
<evidence type="ECO:0000256" key="3">
    <source>
        <dbReference type="ARBA" id="ARBA00022527"/>
    </source>
</evidence>
<feature type="transmembrane region" description="Helical" evidence="16">
    <location>
        <begin position="6"/>
        <end position="26"/>
    </location>
</feature>
<dbReference type="PROSITE" id="PS00107">
    <property type="entry name" value="PROTEIN_KINASE_ATP"/>
    <property type="match status" value="1"/>
</dbReference>
<dbReference type="AlphaFoldDB" id="A0AAW1JB09"/>
<dbReference type="GO" id="GO:0004674">
    <property type="term" value="F:protein serine/threonine kinase activity"/>
    <property type="evidence" value="ECO:0007669"/>
    <property type="project" value="UniProtKB-KW"/>
</dbReference>
<evidence type="ECO:0000256" key="14">
    <source>
        <dbReference type="ARBA" id="ARBA00048679"/>
    </source>
</evidence>
<evidence type="ECO:0000313" key="18">
    <source>
        <dbReference type="EMBL" id="KAK9700215.1"/>
    </source>
</evidence>
<dbReference type="PROSITE" id="PS00108">
    <property type="entry name" value="PROTEIN_KINASE_ST"/>
    <property type="match status" value="1"/>
</dbReference>
<dbReference type="Pfam" id="PF00069">
    <property type="entry name" value="Pkinase"/>
    <property type="match status" value="1"/>
</dbReference>
<dbReference type="FunFam" id="3.30.200.20:FF:000178">
    <property type="entry name" value="serine/threonine-protein kinase PBS1-like"/>
    <property type="match status" value="1"/>
</dbReference>
<dbReference type="Proteomes" id="UP001443914">
    <property type="component" value="Unassembled WGS sequence"/>
</dbReference>
<comment type="subcellular location">
    <subcellularLocation>
        <location evidence="1">Membrane</location>
        <topology evidence="1">Single-pass type I membrane protein</topology>
    </subcellularLocation>
</comment>
<evidence type="ECO:0000256" key="15">
    <source>
        <dbReference type="PROSITE-ProRule" id="PRU10141"/>
    </source>
</evidence>
<keyword evidence="4" id="KW-0808">Transferase</keyword>
<protein>
    <recommendedName>
        <fullName evidence="2">non-specific serine/threonine protein kinase</fullName>
        <ecNumber evidence="2">2.7.11.1</ecNumber>
    </recommendedName>
</protein>
<evidence type="ECO:0000259" key="17">
    <source>
        <dbReference type="PROSITE" id="PS50011"/>
    </source>
</evidence>
<feature type="binding site" evidence="15">
    <location>
        <position position="397"/>
    </location>
    <ligand>
        <name>ATP</name>
        <dbReference type="ChEBI" id="CHEBI:30616"/>
    </ligand>
</feature>
<feature type="transmembrane region" description="Helical" evidence="16">
    <location>
        <begin position="301"/>
        <end position="322"/>
    </location>
</feature>
<keyword evidence="3" id="KW-0723">Serine/threonine-protein kinase</keyword>
<evidence type="ECO:0000256" key="12">
    <source>
        <dbReference type="ARBA" id="ARBA00023180"/>
    </source>
</evidence>
<dbReference type="GO" id="GO:0016020">
    <property type="term" value="C:membrane"/>
    <property type="evidence" value="ECO:0007669"/>
    <property type="project" value="UniProtKB-SubCell"/>
</dbReference>
<accession>A0AAW1JB09</accession>
<evidence type="ECO:0000313" key="19">
    <source>
        <dbReference type="Proteomes" id="UP001443914"/>
    </source>
</evidence>
<name>A0AAW1JB09_SAPOF</name>
<keyword evidence="11 16" id="KW-0472">Membrane</keyword>
<evidence type="ECO:0000256" key="7">
    <source>
        <dbReference type="ARBA" id="ARBA00022741"/>
    </source>
</evidence>
<evidence type="ECO:0000256" key="13">
    <source>
        <dbReference type="ARBA" id="ARBA00047899"/>
    </source>
</evidence>
<sequence length="681" mass="76185">MYYLIYFPLFFILVTYHIVNISSFSIKMNSLNLLILLIIVFPKCFTSGNLQWYDNCGNNFTCGSINVGFPFWGGRSRPKDCGYPDLELACEGEIKTTVQMSNMKFYVLGISQTTSVLKIARQDLTDGLCLQKFVNTTLDYQRFDYAIGSQNITILYGCPPPETDSYSGTTINYPGQFTCRINGVKYIIGCFQQGATGPSGCYESVVVPVLESLEGQIGKELSLSQVVDKGFEASYKTEADDAKFCYDCQESNGRCGYDAGMKNVTCVCSDGSSGYTTCGGRSKVSLNLGPTMQKGRRKLDIVLIVCSSAAGMSILLFLVLYVKRRCSLYDQWFDVFQRERKVDIEAFLKNHGSSGLKRYTYIHLKKITNSFENKVGGGGYGSVYKGRLQNGNLVAVKILHKSKANAEEFINEVASTGNTNHVNVVKLFGFCYEGNRRALVYEFMANGSLEKFLFTGNNYDLLGLETLFEIAIGVARGLEYLHRGCNTRILHFDIKPHNILLDDNFRPKISDFGLAKSCPQRDSIIVSMSEARGTVGYIAPEVFLKSFGGVSYKSDVYSYGMLVLEMVGCRRKATNEDEHSSEQYFPHWIYKQLEAGEETNQEGTLSNKELEMQRRMIVVSLWCIQTNPTSRPAMGKVVEMLEGTLELQIPEAISLSLSEPLRSQLTTSRYSLSSEVRNETT</sequence>
<evidence type="ECO:0000256" key="9">
    <source>
        <dbReference type="ARBA" id="ARBA00022840"/>
    </source>
</evidence>
<dbReference type="EC" id="2.7.11.1" evidence="2"/>
<dbReference type="InterPro" id="IPR008271">
    <property type="entry name" value="Ser/Thr_kinase_AS"/>
</dbReference>
<comment type="caution">
    <text evidence="18">The sequence shown here is derived from an EMBL/GenBank/DDBJ whole genome shotgun (WGS) entry which is preliminary data.</text>
</comment>
<dbReference type="SUPFAM" id="SSF56112">
    <property type="entry name" value="Protein kinase-like (PK-like)"/>
    <property type="match status" value="1"/>
</dbReference>
<dbReference type="Gene3D" id="1.10.510.10">
    <property type="entry name" value="Transferase(Phosphotransferase) domain 1"/>
    <property type="match status" value="1"/>
</dbReference>
<gene>
    <name evidence="18" type="ORF">RND81_08G223900</name>
</gene>
<evidence type="ECO:0000256" key="8">
    <source>
        <dbReference type="ARBA" id="ARBA00022777"/>
    </source>
</evidence>
<dbReference type="Pfam" id="PF14380">
    <property type="entry name" value="WAK_assoc"/>
    <property type="match status" value="1"/>
</dbReference>
<keyword evidence="19" id="KW-1185">Reference proteome</keyword>
<dbReference type="InterPro" id="IPR025287">
    <property type="entry name" value="WAK_GUB"/>
</dbReference>
<dbReference type="InterPro" id="IPR017441">
    <property type="entry name" value="Protein_kinase_ATP_BS"/>
</dbReference>
<dbReference type="InterPro" id="IPR045874">
    <property type="entry name" value="LRK10/LRL21-25-like"/>
</dbReference>
<dbReference type="InterPro" id="IPR011009">
    <property type="entry name" value="Kinase-like_dom_sf"/>
</dbReference>
<comment type="catalytic activity">
    <reaction evidence="13">
        <text>L-threonyl-[protein] + ATP = O-phospho-L-threonyl-[protein] + ADP + H(+)</text>
        <dbReference type="Rhea" id="RHEA:46608"/>
        <dbReference type="Rhea" id="RHEA-COMP:11060"/>
        <dbReference type="Rhea" id="RHEA-COMP:11605"/>
        <dbReference type="ChEBI" id="CHEBI:15378"/>
        <dbReference type="ChEBI" id="CHEBI:30013"/>
        <dbReference type="ChEBI" id="CHEBI:30616"/>
        <dbReference type="ChEBI" id="CHEBI:61977"/>
        <dbReference type="ChEBI" id="CHEBI:456216"/>
        <dbReference type="EC" id="2.7.11.1"/>
    </reaction>
</comment>
<feature type="domain" description="Protein kinase" evidence="17">
    <location>
        <begin position="369"/>
        <end position="645"/>
    </location>
</feature>
<comment type="catalytic activity">
    <reaction evidence="14">
        <text>L-seryl-[protein] + ATP = O-phospho-L-seryl-[protein] + ADP + H(+)</text>
        <dbReference type="Rhea" id="RHEA:17989"/>
        <dbReference type="Rhea" id="RHEA-COMP:9863"/>
        <dbReference type="Rhea" id="RHEA-COMP:11604"/>
        <dbReference type="ChEBI" id="CHEBI:15378"/>
        <dbReference type="ChEBI" id="CHEBI:29999"/>
        <dbReference type="ChEBI" id="CHEBI:30616"/>
        <dbReference type="ChEBI" id="CHEBI:83421"/>
        <dbReference type="ChEBI" id="CHEBI:456216"/>
        <dbReference type="EC" id="2.7.11.1"/>
    </reaction>
</comment>